<keyword evidence="4" id="KW-0489">Methyltransferase</keyword>
<dbReference type="Pfam" id="PF01035">
    <property type="entry name" value="DNA_binding_1"/>
    <property type="match status" value="1"/>
</dbReference>
<comment type="caution">
    <text evidence="4">The sequence shown here is derived from an EMBL/GenBank/DDBJ whole genome shotgun (WGS) entry which is preliminary data.</text>
</comment>
<sequence>MSTPATHPTVVHDTPIGRLSLSASDAGITRVRFRATATDAPSVREAGPAGAWQWLDQARRQLDEYFAGTRTRFTVPIDLSRLDPERRAVLEALAHGVEHGETTTYGALAAAVGLTGDGPRRVGVAMARNPVPILVACHRVIGADGRLTGYAGGLGVKRALLDLEGRDRRPAQLALSFT</sequence>
<accession>A0ABW4F991</accession>
<dbReference type="Pfam" id="PF02870">
    <property type="entry name" value="Methyltransf_1N"/>
    <property type="match status" value="1"/>
</dbReference>
<dbReference type="Gene3D" id="3.30.160.70">
    <property type="entry name" value="Methylated DNA-protein cysteine methyltransferase domain"/>
    <property type="match status" value="1"/>
</dbReference>
<keyword evidence="5" id="KW-1185">Reference proteome</keyword>
<dbReference type="CDD" id="cd06445">
    <property type="entry name" value="ATase"/>
    <property type="match status" value="1"/>
</dbReference>
<dbReference type="EC" id="2.1.1.63" evidence="4"/>
<keyword evidence="4" id="KW-0808">Transferase</keyword>
<organism evidence="4 5">
    <name type="scientific">Pseudonocardia yunnanensis</name>
    <dbReference type="NCBI Taxonomy" id="58107"/>
    <lineage>
        <taxon>Bacteria</taxon>
        <taxon>Bacillati</taxon>
        <taxon>Actinomycetota</taxon>
        <taxon>Actinomycetes</taxon>
        <taxon>Pseudonocardiales</taxon>
        <taxon>Pseudonocardiaceae</taxon>
        <taxon>Pseudonocardia</taxon>
    </lineage>
</organism>
<reference evidence="5" key="1">
    <citation type="journal article" date="2019" name="Int. J. Syst. Evol. Microbiol.">
        <title>The Global Catalogue of Microorganisms (GCM) 10K type strain sequencing project: providing services to taxonomists for standard genome sequencing and annotation.</title>
        <authorList>
            <consortium name="The Broad Institute Genomics Platform"/>
            <consortium name="The Broad Institute Genome Sequencing Center for Infectious Disease"/>
            <person name="Wu L."/>
            <person name="Ma J."/>
        </authorList>
    </citation>
    <scope>NUCLEOTIDE SEQUENCE [LARGE SCALE GENOMIC DNA]</scope>
    <source>
        <strain evidence="5">CCM 7043</strain>
    </source>
</reference>
<feature type="domain" description="Methylated-DNA-[protein]-cysteine S-methyltransferase DNA binding" evidence="2">
    <location>
        <begin position="86"/>
        <end position="165"/>
    </location>
</feature>
<feature type="domain" description="Methylguanine DNA methyltransferase ribonuclease-like" evidence="3">
    <location>
        <begin position="13"/>
        <end position="79"/>
    </location>
</feature>
<evidence type="ECO:0000259" key="3">
    <source>
        <dbReference type="Pfam" id="PF02870"/>
    </source>
</evidence>
<dbReference type="EMBL" id="JBHUCO010000068">
    <property type="protein sequence ID" value="MFD1523530.1"/>
    <property type="molecule type" value="Genomic_DNA"/>
</dbReference>
<dbReference type="InterPro" id="IPR014048">
    <property type="entry name" value="MethylDNA_cys_MeTrfase_DNA-bd"/>
</dbReference>
<evidence type="ECO:0000313" key="5">
    <source>
        <dbReference type="Proteomes" id="UP001597114"/>
    </source>
</evidence>
<dbReference type="NCBIfam" id="TIGR00589">
    <property type="entry name" value="ogt"/>
    <property type="match status" value="1"/>
</dbReference>
<dbReference type="RefSeq" id="WP_344722878.1">
    <property type="nucleotide sequence ID" value="NZ_BAAAUS010000016.1"/>
</dbReference>
<dbReference type="SUPFAM" id="SSF53155">
    <property type="entry name" value="Methylated DNA-protein cysteine methyltransferase domain"/>
    <property type="match status" value="1"/>
</dbReference>
<evidence type="ECO:0000259" key="2">
    <source>
        <dbReference type="Pfam" id="PF01035"/>
    </source>
</evidence>
<dbReference type="Gene3D" id="1.10.10.10">
    <property type="entry name" value="Winged helix-like DNA-binding domain superfamily/Winged helix DNA-binding domain"/>
    <property type="match status" value="1"/>
</dbReference>
<dbReference type="InterPro" id="IPR036388">
    <property type="entry name" value="WH-like_DNA-bd_sf"/>
</dbReference>
<dbReference type="InterPro" id="IPR008332">
    <property type="entry name" value="MethylG_MeTrfase_N"/>
</dbReference>
<dbReference type="GO" id="GO:0032259">
    <property type="term" value="P:methylation"/>
    <property type="evidence" value="ECO:0007669"/>
    <property type="project" value="UniProtKB-KW"/>
</dbReference>
<dbReference type="InterPro" id="IPR036217">
    <property type="entry name" value="MethylDNA_cys_MeTrfase_DNAb"/>
</dbReference>
<proteinExistence type="predicted"/>
<gene>
    <name evidence="4" type="ORF">ACFSJD_39025</name>
</gene>
<dbReference type="Proteomes" id="UP001597114">
    <property type="component" value="Unassembled WGS sequence"/>
</dbReference>
<dbReference type="PANTHER" id="PTHR10815:SF13">
    <property type="entry name" value="METHYLATED-DNA--PROTEIN-CYSTEINE METHYLTRANSFERASE"/>
    <property type="match status" value="1"/>
</dbReference>
<dbReference type="PANTHER" id="PTHR10815">
    <property type="entry name" value="METHYLATED-DNA--PROTEIN-CYSTEINE METHYLTRANSFERASE"/>
    <property type="match status" value="1"/>
</dbReference>
<dbReference type="GO" id="GO:0003908">
    <property type="term" value="F:methylated-DNA-[protein]-cysteine S-methyltransferase activity"/>
    <property type="evidence" value="ECO:0007669"/>
    <property type="project" value="UniProtKB-EC"/>
</dbReference>
<dbReference type="InterPro" id="IPR036631">
    <property type="entry name" value="MGMT_N_sf"/>
</dbReference>
<dbReference type="SUPFAM" id="SSF46767">
    <property type="entry name" value="Methylated DNA-protein cysteine methyltransferase, C-terminal domain"/>
    <property type="match status" value="1"/>
</dbReference>
<protein>
    <submittedName>
        <fullName evidence="4">Methylated-DNA--[protein]-cysteine S-methyltransferase</fullName>
        <ecNumber evidence="4">2.1.1.63</ecNumber>
    </submittedName>
</protein>
<evidence type="ECO:0000256" key="1">
    <source>
        <dbReference type="ARBA" id="ARBA00022763"/>
    </source>
</evidence>
<evidence type="ECO:0000313" key="4">
    <source>
        <dbReference type="EMBL" id="MFD1523530.1"/>
    </source>
</evidence>
<name>A0ABW4F991_9PSEU</name>
<keyword evidence="1" id="KW-0227">DNA damage</keyword>